<feature type="compositionally biased region" description="Basic and acidic residues" evidence="4">
    <location>
        <begin position="178"/>
        <end position="189"/>
    </location>
</feature>
<dbReference type="PANTHER" id="PTHR21731">
    <property type="entry name" value="SYNAPTONEMAL COMPLEX CENTRAL ELEMENT PROTEIN 1-LIKE"/>
    <property type="match status" value="1"/>
</dbReference>
<keyword evidence="2 3" id="KW-0175">Coiled coil</keyword>
<keyword evidence="6" id="KW-1185">Reference proteome</keyword>
<evidence type="ECO:0000256" key="1">
    <source>
        <dbReference type="ARBA" id="ARBA00010094"/>
    </source>
</evidence>
<evidence type="ECO:0000313" key="6">
    <source>
        <dbReference type="Proteomes" id="UP001209878"/>
    </source>
</evidence>
<evidence type="ECO:0000256" key="4">
    <source>
        <dbReference type="SAM" id="MobiDB-lite"/>
    </source>
</evidence>
<sequence>MAPPNIKVDNLFNSLKGLQQGRLRLEQNLEELRAKKRGLETALDEAHAKHAQVRDVNQKMKETLKIAQHKVAQTQQQQASLQVDAKVKANRIAELNKRIEDERGKHTEETLEFNGKLSDLADCFTSARNFHSNGNLQRQIQETEKETAAFDADLAEYLAETEQPQKQLTKSAEEQETAEEKAKEIGIDKDDQTAVLQMFDDDFDHATRVTDTLMDEADQLERKLEELQLSGSDDIQM</sequence>
<dbReference type="AlphaFoldDB" id="A0AAD9NN20"/>
<gene>
    <name evidence="5" type="ORF">NP493_667g01042</name>
</gene>
<reference evidence="5" key="1">
    <citation type="journal article" date="2023" name="Mol. Biol. Evol.">
        <title>Third-Generation Sequencing Reveals the Adaptive Role of the Epigenome in Three Deep-Sea Polychaetes.</title>
        <authorList>
            <person name="Perez M."/>
            <person name="Aroh O."/>
            <person name="Sun Y."/>
            <person name="Lan Y."/>
            <person name="Juniper S.K."/>
            <person name="Young C.R."/>
            <person name="Angers B."/>
            <person name="Qian P.Y."/>
        </authorList>
    </citation>
    <scope>NUCLEOTIDE SEQUENCE</scope>
    <source>
        <strain evidence="5">R07B-5</strain>
    </source>
</reference>
<proteinExistence type="inferred from homology"/>
<dbReference type="EMBL" id="JAODUO010000666">
    <property type="protein sequence ID" value="KAK2176362.1"/>
    <property type="molecule type" value="Genomic_DNA"/>
</dbReference>
<name>A0AAD9NN20_RIDPI</name>
<evidence type="ECO:0000256" key="2">
    <source>
        <dbReference type="ARBA" id="ARBA00023054"/>
    </source>
</evidence>
<dbReference type="GO" id="GO:0007130">
    <property type="term" value="P:synaptonemal complex assembly"/>
    <property type="evidence" value="ECO:0007669"/>
    <property type="project" value="InterPro"/>
</dbReference>
<dbReference type="Proteomes" id="UP001209878">
    <property type="component" value="Unassembled WGS sequence"/>
</dbReference>
<dbReference type="InterPro" id="IPR026676">
    <property type="entry name" value="SYCE1"/>
</dbReference>
<feature type="region of interest" description="Disordered" evidence="4">
    <location>
        <begin position="162"/>
        <end position="189"/>
    </location>
</feature>
<organism evidence="5 6">
    <name type="scientific">Ridgeia piscesae</name>
    <name type="common">Tubeworm</name>
    <dbReference type="NCBI Taxonomy" id="27915"/>
    <lineage>
        <taxon>Eukaryota</taxon>
        <taxon>Metazoa</taxon>
        <taxon>Spiralia</taxon>
        <taxon>Lophotrochozoa</taxon>
        <taxon>Annelida</taxon>
        <taxon>Polychaeta</taxon>
        <taxon>Sedentaria</taxon>
        <taxon>Canalipalpata</taxon>
        <taxon>Sabellida</taxon>
        <taxon>Siboglinidae</taxon>
        <taxon>Ridgeia</taxon>
    </lineage>
</organism>
<accession>A0AAD9NN20</accession>
<comment type="caution">
    <text evidence="5">The sequence shown here is derived from an EMBL/GenBank/DDBJ whole genome shotgun (WGS) entry which is preliminary data.</text>
</comment>
<protein>
    <submittedName>
        <fullName evidence="5">Uncharacterized protein</fullName>
    </submittedName>
</protein>
<dbReference type="Pfam" id="PF15233">
    <property type="entry name" value="SYCE1"/>
    <property type="match status" value="1"/>
</dbReference>
<evidence type="ECO:0000256" key="3">
    <source>
        <dbReference type="SAM" id="Coils"/>
    </source>
</evidence>
<dbReference type="GO" id="GO:0000795">
    <property type="term" value="C:synaptonemal complex"/>
    <property type="evidence" value="ECO:0007669"/>
    <property type="project" value="InterPro"/>
</dbReference>
<comment type="similarity">
    <text evidence="1">Belongs to the SYCE family.</text>
</comment>
<dbReference type="PANTHER" id="PTHR21731:SF1">
    <property type="entry name" value="SYNAPTONEMAL COMPLEX CENTRAL ELEMENT PROTEIN 1-LIKE"/>
    <property type="match status" value="1"/>
</dbReference>
<feature type="coiled-coil region" evidence="3">
    <location>
        <begin position="15"/>
        <end position="112"/>
    </location>
</feature>
<evidence type="ECO:0000313" key="5">
    <source>
        <dbReference type="EMBL" id="KAK2176362.1"/>
    </source>
</evidence>